<dbReference type="PANTHER" id="PTHR45453:SF1">
    <property type="entry name" value="PHOSPHATE REGULON SENSOR PROTEIN PHOR"/>
    <property type="match status" value="1"/>
</dbReference>
<dbReference type="PANTHER" id="PTHR45453">
    <property type="entry name" value="PHOSPHATE REGULON SENSOR PROTEIN PHOR"/>
    <property type="match status" value="1"/>
</dbReference>
<dbReference type="InterPro" id="IPR003594">
    <property type="entry name" value="HATPase_dom"/>
</dbReference>
<dbReference type="GO" id="GO:0004721">
    <property type="term" value="F:phosphoprotein phosphatase activity"/>
    <property type="evidence" value="ECO:0007669"/>
    <property type="project" value="TreeGrafter"/>
</dbReference>
<keyword evidence="7" id="KW-0902">Two-component regulatory system</keyword>
<evidence type="ECO:0000256" key="1">
    <source>
        <dbReference type="ARBA" id="ARBA00000085"/>
    </source>
</evidence>
<dbReference type="PROSITE" id="PS50112">
    <property type="entry name" value="PAS"/>
    <property type="match status" value="1"/>
</dbReference>
<gene>
    <name evidence="13" type="ORF">IAB74_03275</name>
</gene>
<keyword evidence="8 10" id="KW-0472">Membrane</keyword>
<dbReference type="InterPro" id="IPR003661">
    <property type="entry name" value="HisK_dim/P_dom"/>
</dbReference>
<proteinExistence type="predicted"/>
<accession>A0A9D0Z2U8</accession>
<dbReference type="InterPro" id="IPR050351">
    <property type="entry name" value="BphY/WalK/GraS-like"/>
</dbReference>
<evidence type="ECO:0000256" key="5">
    <source>
        <dbReference type="ARBA" id="ARBA00022679"/>
    </source>
</evidence>
<dbReference type="Pfam" id="PF02518">
    <property type="entry name" value="HATPase_c"/>
    <property type="match status" value="1"/>
</dbReference>
<comment type="caution">
    <text evidence="13">The sequence shown here is derived from an EMBL/GenBank/DDBJ whole genome shotgun (WGS) entry which is preliminary data.</text>
</comment>
<dbReference type="FunFam" id="1.10.287.130:FF:000001">
    <property type="entry name" value="Two-component sensor histidine kinase"/>
    <property type="match status" value="1"/>
</dbReference>
<dbReference type="SUPFAM" id="SSF47384">
    <property type="entry name" value="Homodimeric domain of signal transducing histidine kinase"/>
    <property type="match status" value="1"/>
</dbReference>
<dbReference type="InterPro" id="IPR035965">
    <property type="entry name" value="PAS-like_dom_sf"/>
</dbReference>
<feature type="transmembrane region" description="Helical" evidence="10">
    <location>
        <begin position="12"/>
        <end position="32"/>
    </location>
</feature>
<feature type="transmembrane region" description="Helical" evidence="10">
    <location>
        <begin position="149"/>
        <end position="168"/>
    </location>
</feature>
<dbReference type="InterPro" id="IPR004358">
    <property type="entry name" value="Sig_transdc_His_kin-like_C"/>
</dbReference>
<evidence type="ECO:0000313" key="14">
    <source>
        <dbReference type="Proteomes" id="UP000886796"/>
    </source>
</evidence>
<dbReference type="Pfam" id="PF00512">
    <property type="entry name" value="HisKA"/>
    <property type="match status" value="1"/>
</dbReference>
<dbReference type="NCBIfam" id="TIGR00229">
    <property type="entry name" value="sensory_box"/>
    <property type="match status" value="1"/>
</dbReference>
<dbReference type="CDD" id="cd00082">
    <property type="entry name" value="HisKA"/>
    <property type="match status" value="1"/>
</dbReference>
<feature type="coiled-coil region" evidence="9">
    <location>
        <begin position="200"/>
        <end position="234"/>
    </location>
</feature>
<evidence type="ECO:0000256" key="9">
    <source>
        <dbReference type="SAM" id="Coils"/>
    </source>
</evidence>
<dbReference type="Pfam" id="PF13596">
    <property type="entry name" value="PAS_10"/>
    <property type="match status" value="1"/>
</dbReference>
<dbReference type="GO" id="GO:0000155">
    <property type="term" value="F:phosphorelay sensor kinase activity"/>
    <property type="evidence" value="ECO:0007669"/>
    <property type="project" value="InterPro"/>
</dbReference>
<protein>
    <recommendedName>
        <fullName evidence="3">histidine kinase</fullName>
        <ecNumber evidence="3">2.7.13.3</ecNumber>
    </recommendedName>
</protein>
<comment type="subcellular location">
    <subcellularLocation>
        <location evidence="2">Membrane</location>
    </subcellularLocation>
</comment>
<evidence type="ECO:0000256" key="10">
    <source>
        <dbReference type="SAM" id="Phobius"/>
    </source>
</evidence>
<sequence length="549" mass="61417">MTSKIFRAILTTAAVVLLSSFLVFFFVTYSYLDSSRQERLSDDLYLAAAGTQESGKDYLLRVGEGEFRLTWIDPQGNVLYDSWEDEGKLDNHASREEVQEALSTGSGSSVRDSDTRLEKTIYQAVRLTDGTVLRISTNSITTLALAVDMVLPVMWLVLLAILLSAVFARRMAKRIVKPLNELNLEYPLDNQIYEEITPLLHRIGEQHRQISRQMANLKQKTEELEQITRNMKEGLVLLDKDSLVLSINPAAKTLFGVDESCVGRDFLTVDRKQELRKAVETVYSKGRSEVHAQRNGREYLFELSRIESQGKIMGAVILALDVTEQTQAQQNRREFSANVSHELKTPLQSIIGSAELLENGLVKPEDQPRFLGHIRQEAARLVNLVEDIIRLSQLDEGVELPKEPVQIGPVAQEIFQSLTPVAEKKQVTLKLTGAGFTMLGVRRLLYEILYNLTENAIKYNKPGGSVEVFLGMEAGSKVMRVKDTGIGIPAEHQARIFERFYRVDKSHSKQSGGTGLGLSIVKHAVASHKGTITLESQEEQGTTVTVKFP</sequence>
<evidence type="ECO:0000256" key="3">
    <source>
        <dbReference type="ARBA" id="ARBA00012438"/>
    </source>
</evidence>
<dbReference type="InterPro" id="IPR005467">
    <property type="entry name" value="His_kinase_dom"/>
</dbReference>
<dbReference type="InterPro" id="IPR000014">
    <property type="entry name" value="PAS"/>
</dbReference>
<dbReference type="Gene3D" id="3.30.565.10">
    <property type="entry name" value="Histidine kinase-like ATPase, C-terminal domain"/>
    <property type="match status" value="1"/>
</dbReference>
<keyword evidence="6" id="KW-0418">Kinase</keyword>
<dbReference type="SMART" id="SM00387">
    <property type="entry name" value="HATPase_c"/>
    <property type="match status" value="1"/>
</dbReference>
<dbReference type="PROSITE" id="PS50109">
    <property type="entry name" value="HIS_KIN"/>
    <property type="match status" value="1"/>
</dbReference>
<dbReference type="PRINTS" id="PR00344">
    <property type="entry name" value="BCTRLSENSOR"/>
</dbReference>
<evidence type="ECO:0000256" key="8">
    <source>
        <dbReference type="ARBA" id="ARBA00023136"/>
    </source>
</evidence>
<reference evidence="13" key="1">
    <citation type="submission" date="2020-10" db="EMBL/GenBank/DDBJ databases">
        <authorList>
            <person name="Gilroy R."/>
        </authorList>
    </citation>
    <scope>NUCLEOTIDE SEQUENCE</scope>
    <source>
        <strain evidence="13">13361</strain>
    </source>
</reference>
<evidence type="ECO:0000256" key="7">
    <source>
        <dbReference type="ARBA" id="ARBA00023012"/>
    </source>
</evidence>
<dbReference type="Gene3D" id="1.10.287.130">
    <property type="match status" value="1"/>
</dbReference>
<keyword evidence="10" id="KW-1133">Transmembrane helix</keyword>
<dbReference type="InterPro" id="IPR036890">
    <property type="entry name" value="HATPase_C_sf"/>
</dbReference>
<keyword evidence="9" id="KW-0175">Coiled coil</keyword>
<evidence type="ECO:0000256" key="2">
    <source>
        <dbReference type="ARBA" id="ARBA00004370"/>
    </source>
</evidence>
<dbReference type="EMBL" id="DVFK01000046">
    <property type="protein sequence ID" value="HIQ67516.1"/>
    <property type="molecule type" value="Genomic_DNA"/>
</dbReference>
<keyword evidence="10" id="KW-0812">Transmembrane</keyword>
<evidence type="ECO:0000313" key="13">
    <source>
        <dbReference type="EMBL" id="HIQ67516.1"/>
    </source>
</evidence>
<evidence type="ECO:0000259" key="11">
    <source>
        <dbReference type="PROSITE" id="PS50109"/>
    </source>
</evidence>
<comment type="catalytic activity">
    <reaction evidence="1">
        <text>ATP + protein L-histidine = ADP + protein N-phospho-L-histidine.</text>
        <dbReference type="EC" id="2.7.13.3"/>
    </reaction>
</comment>
<dbReference type="Proteomes" id="UP000886796">
    <property type="component" value="Unassembled WGS sequence"/>
</dbReference>
<evidence type="ECO:0000256" key="4">
    <source>
        <dbReference type="ARBA" id="ARBA00022553"/>
    </source>
</evidence>
<evidence type="ECO:0000256" key="6">
    <source>
        <dbReference type="ARBA" id="ARBA00022777"/>
    </source>
</evidence>
<dbReference type="GO" id="GO:0005886">
    <property type="term" value="C:plasma membrane"/>
    <property type="evidence" value="ECO:0007669"/>
    <property type="project" value="TreeGrafter"/>
</dbReference>
<dbReference type="SMART" id="SM00388">
    <property type="entry name" value="HisKA"/>
    <property type="match status" value="1"/>
</dbReference>
<keyword evidence="5" id="KW-0808">Transferase</keyword>
<dbReference type="SUPFAM" id="SSF55874">
    <property type="entry name" value="ATPase domain of HSP90 chaperone/DNA topoisomerase II/histidine kinase"/>
    <property type="match status" value="1"/>
</dbReference>
<organism evidence="13 14">
    <name type="scientific">Candidatus Faecousia excrementigallinarum</name>
    <dbReference type="NCBI Taxonomy" id="2840806"/>
    <lineage>
        <taxon>Bacteria</taxon>
        <taxon>Bacillati</taxon>
        <taxon>Bacillota</taxon>
        <taxon>Clostridia</taxon>
        <taxon>Eubacteriales</taxon>
        <taxon>Oscillospiraceae</taxon>
        <taxon>Faecousia</taxon>
    </lineage>
</organism>
<dbReference type="FunFam" id="3.30.565.10:FF:000006">
    <property type="entry name" value="Sensor histidine kinase WalK"/>
    <property type="match status" value="1"/>
</dbReference>
<dbReference type="GO" id="GO:0016036">
    <property type="term" value="P:cellular response to phosphate starvation"/>
    <property type="evidence" value="ECO:0007669"/>
    <property type="project" value="TreeGrafter"/>
</dbReference>
<name>A0A9D0Z2U8_9FIRM</name>
<keyword evidence="4" id="KW-0597">Phosphoprotein</keyword>
<dbReference type="EC" id="2.7.13.3" evidence="3"/>
<dbReference type="Gene3D" id="3.30.450.20">
    <property type="entry name" value="PAS domain"/>
    <property type="match status" value="1"/>
</dbReference>
<dbReference type="InterPro" id="IPR036097">
    <property type="entry name" value="HisK_dim/P_sf"/>
</dbReference>
<reference evidence="13" key="2">
    <citation type="journal article" date="2021" name="PeerJ">
        <title>Extensive microbial diversity within the chicken gut microbiome revealed by metagenomics and culture.</title>
        <authorList>
            <person name="Gilroy R."/>
            <person name="Ravi A."/>
            <person name="Getino M."/>
            <person name="Pursley I."/>
            <person name="Horton D.L."/>
            <person name="Alikhan N.F."/>
            <person name="Baker D."/>
            <person name="Gharbi K."/>
            <person name="Hall N."/>
            <person name="Watson M."/>
            <person name="Adriaenssens E.M."/>
            <person name="Foster-Nyarko E."/>
            <person name="Jarju S."/>
            <person name="Secka A."/>
            <person name="Antonio M."/>
            <person name="Oren A."/>
            <person name="Chaudhuri R.R."/>
            <person name="La Ragione R."/>
            <person name="Hildebrand F."/>
            <person name="Pallen M.J."/>
        </authorList>
    </citation>
    <scope>NUCLEOTIDE SEQUENCE</scope>
    <source>
        <strain evidence="13">13361</strain>
    </source>
</reference>
<dbReference type="AlphaFoldDB" id="A0A9D0Z2U8"/>
<feature type="domain" description="PAS" evidence="12">
    <location>
        <begin position="220"/>
        <end position="256"/>
    </location>
</feature>
<dbReference type="CDD" id="cd00075">
    <property type="entry name" value="HATPase"/>
    <property type="match status" value="1"/>
</dbReference>
<feature type="domain" description="Histidine kinase" evidence="11">
    <location>
        <begin position="338"/>
        <end position="549"/>
    </location>
</feature>
<dbReference type="SUPFAM" id="SSF55785">
    <property type="entry name" value="PYP-like sensor domain (PAS domain)"/>
    <property type="match status" value="1"/>
</dbReference>
<evidence type="ECO:0000259" key="12">
    <source>
        <dbReference type="PROSITE" id="PS50112"/>
    </source>
</evidence>